<evidence type="ECO:0000313" key="3">
    <source>
        <dbReference type="Proteomes" id="UP001560573"/>
    </source>
</evidence>
<comment type="caution">
    <text evidence="2">The sequence shown here is derived from an EMBL/GenBank/DDBJ whole genome shotgun (WGS) entry which is preliminary data.</text>
</comment>
<dbReference type="Proteomes" id="UP001560573">
    <property type="component" value="Unassembled WGS sequence"/>
</dbReference>
<sequence>MVLSKKKYALLGYLLASKMPSIASSLLTMHEERENDFSKIPGLYHLFCAIKNIDPLLYSGPLHKSEKVEVRKEFVAVILHMYDPQVYEQPIECLDIRPGLVRHLSDVTTQDKSRVSRMIREVVTMVKVYDDFNERVEELLTKMKN</sequence>
<dbReference type="EMBL" id="JAULBC010000015">
    <property type="protein sequence ID" value="MEX6691244.1"/>
    <property type="molecule type" value="Genomic_DNA"/>
</dbReference>
<proteinExistence type="predicted"/>
<protein>
    <submittedName>
        <fullName evidence="2">Uncharacterized protein</fullName>
    </submittedName>
</protein>
<evidence type="ECO:0000313" key="2">
    <source>
        <dbReference type="EMBL" id="MEX6691244.1"/>
    </source>
</evidence>
<gene>
    <name evidence="2" type="ORF">QTN47_27290</name>
</gene>
<keyword evidence="3" id="KW-1185">Reference proteome</keyword>
<accession>A0ABV3ZPP6</accession>
<feature type="chain" id="PRO_5047301622" evidence="1">
    <location>
        <begin position="24"/>
        <end position="145"/>
    </location>
</feature>
<keyword evidence="1" id="KW-0732">Signal</keyword>
<feature type="signal peptide" evidence="1">
    <location>
        <begin position="1"/>
        <end position="23"/>
    </location>
</feature>
<dbReference type="RefSeq" id="WP_369332660.1">
    <property type="nucleotide sequence ID" value="NZ_JAULBC010000015.1"/>
</dbReference>
<reference evidence="2 3" key="1">
    <citation type="submission" date="2023-07" db="EMBL/GenBank/DDBJ databases">
        <authorList>
            <person name="Lian W.-H."/>
        </authorList>
    </citation>
    <scope>NUCLEOTIDE SEQUENCE [LARGE SCALE GENOMIC DNA]</scope>
    <source>
        <strain evidence="2 3">SYSU DXS3180</strain>
    </source>
</reference>
<evidence type="ECO:0000256" key="1">
    <source>
        <dbReference type="SAM" id="SignalP"/>
    </source>
</evidence>
<organism evidence="2 3">
    <name type="scientific">Danxiaibacter flavus</name>
    <dbReference type="NCBI Taxonomy" id="3049108"/>
    <lineage>
        <taxon>Bacteria</taxon>
        <taxon>Pseudomonadati</taxon>
        <taxon>Bacteroidota</taxon>
        <taxon>Chitinophagia</taxon>
        <taxon>Chitinophagales</taxon>
        <taxon>Chitinophagaceae</taxon>
        <taxon>Danxiaibacter</taxon>
    </lineage>
</organism>
<name>A0ABV3ZPP6_9BACT</name>